<dbReference type="Pfam" id="PF03795">
    <property type="entry name" value="YCII"/>
    <property type="match status" value="1"/>
</dbReference>
<organism evidence="3 4">
    <name type="scientific">Ventosimonas gracilis</name>
    <dbReference type="NCBI Taxonomy" id="1680762"/>
    <lineage>
        <taxon>Bacteria</taxon>
        <taxon>Pseudomonadati</taxon>
        <taxon>Pseudomonadota</taxon>
        <taxon>Gammaproteobacteria</taxon>
        <taxon>Pseudomonadales</taxon>
        <taxon>Ventosimonadaceae</taxon>
        <taxon>Ventosimonas</taxon>
    </lineage>
</organism>
<reference evidence="3 4" key="1">
    <citation type="submission" date="2016-02" db="EMBL/GenBank/DDBJ databases">
        <authorList>
            <person name="Wen L."/>
            <person name="He K."/>
            <person name="Yang H."/>
        </authorList>
    </citation>
    <scope>NUCLEOTIDE SEQUENCE [LARGE SCALE GENOMIC DNA]</scope>
    <source>
        <strain evidence="3 4">CV58</strain>
    </source>
</reference>
<gene>
    <name evidence="3" type="ORF">AXE65_08195</name>
</gene>
<keyword evidence="4" id="KW-1185">Reference proteome</keyword>
<dbReference type="EMBL" id="LSZO01000003">
    <property type="protein sequence ID" value="KXU39474.1"/>
    <property type="molecule type" value="Genomic_DNA"/>
</dbReference>
<accession>A0A139SYB8</accession>
<sequence length="96" mass="10356">MLYAIAALDAADSSEKRLAAQPAHIERLLQLKNQGRLIMAGPLQSGDSSEAPACGSLIVAEFDSQQAAQDWINADPYFVAGVYAKAKVRPFLKRLP</sequence>
<feature type="domain" description="YCII-related" evidence="2">
    <location>
        <begin position="1"/>
        <end position="91"/>
    </location>
</feature>
<evidence type="ECO:0000259" key="2">
    <source>
        <dbReference type="Pfam" id="PF03795"/>
    </source>
</evidence>
<dbReference type="Gene3D" id="3.30.70.1060">
    <property type="entry name" value="Dimeric alpha+beta barrel"/>
    <property type="match status" value="1"/>
</dbReference>
<name>A0A139SYB8_9GAMM</name>
<protein>
    <recommendedName>
        <fullName evidence="2">YCII-related domain-containing protein</fullName>
    </recommendedName>
</protein>
<dbReference type="OrthoDB" id="9797014at2"/>
<comment type="caution">
    <text evidence="3">The sequence shown here is derived from an EMBL/GenBank/DDBJ whole genome shotgun (WGS) entry which is preliminary data.</text>
</comment>
<dbReference type="SUPFAM" id="SSF54909">
    <property type="entry name" value="Dimeric alpha+beta barrel"/>
    <property type="match status" value="1"/>
</dbReference>
<comment type="similarity">
    <text evidence="1">Belongs to the YciI family.</text>
</comment>
<dbReference type="PANTHER" id="PTHR33606">
    <property type="entry name" value="PROTEIN YCII"/>
    <property type="match status" value="1"/>
</dbReference>
<dbReference type="InterPro" id="IPR051807">
    <property type="entry name" value="Sec-metab_biosynth-assoc"/>
</dbReference>
<evidence type="ECO:0000313" key="3">
    <source>
        <dbReference type="EMBL" id="KXU39474.1"/>
    </source>
</evidence>
<dbReference type="RefSeq" id="WP_068386250.1">
    <property type="nucleotide sequence ID" value="NZ_LSZO01000003.1"/>
</dbReference>
<dbReference type="Proteomes" id="UP000072660">
    <property type="component" value="Unassembled WGS sequence"/>
</dbReference>
<evidence type="ECO:0000313" key="4">
    <source>
        <dbReference type="Proteomes" id="UP000072660"/>
    </source>
</evidence>
<evidence type="ECO:0000256" key="1">
    <source>
        <dbReference type="ARBA" id="ARBA00007689"/>
    </source>
</evidence>
<dbReference type="InterPro" id="IPR011008">
    <property type="entry name" value="Dimeric_a/b-barrel"/>
</dbReference>
<dbReference type="PANTHER" id="PTHR33606:SF3">
    <property type="entry name" value="PROTEIN YCII"/>
    <property type="match status" value="1"/>
</dbReference>
<proteinExistence type="inferred from homology"/>
<dbReference type="InterPro" id="IPR005545">
    <property type="entry name" value="YCII"/>
</dbReference>
<dbReference type="AlphaFoldDB" id="A0A139SYB8"/>